<dbReference type="InterPro" id="IPR015919">
    <property type="entry name" value="Cadherin-like_sf"/>
</dbReference>
<evidence type="ECO:0000256" key="1">
    <source>
        <dbReference type="ARBA" id="ARBA00004167"/>
    </source>
</evidence>
<dbReference type="GO" id="GO:0008104">
    <property type="term" value="P:intracellular protein localization"/>
    <property type="evidence" value="ECO:0007669"/>
    <property type="project" value="UniProtKB-ARBA"/>
</dbReference>
<dbReference type="EMBL" id="CAXKWB010040637">
    <property type="protein sequence ID" value="CAL4155320.1"/>
    <property type="molecule type" value="Genomic_DNA"/>
</dbReference>
<feature type="domain" description="Cadherin" evidence="9">
    <location>
        <begin position="62"/>
        <end position="162"/>
    </location>
</feature>
<keyword evidence="5 8" id="KW-0106">Calcium</keyword>
<evidence type="ECO:0000256" key="5">
    <source>
        <dbReference type="ARBA" id="ARBA00022837"/>
    </source>
</evidence>
<keyword evidence="11" id="KW-1185">Reference proteome</keyword>
<dbReference type="SUPFAM" id="SSF49313">
    <property type="entry name" value="Cadherin-like"/>
    <property type="match status" value="4"/>
</dbReference>
<keyword evidence="7" id="KW-0472">Membrane</keyword>
<evidence type="ECO:0000313" key="11">
    <source>
        <dbReference type="Proteomes" id="UP001497623"/>
    </source>
</evidence>
<reference evidence="10 11" key="1">
    <citation type="submission" date="2024-05" db="EMBL/GenBank/DDBJ databases">
        <authorList>
            <person name="Wallberg A."/>
        </authorList>
    </citation>
    <scope>NUCLEOTIDE SEQUENCE [LARGE SCALE GENOMIC DNA]</scope>
</reference>
<evidence type="ECO:0000313" key="10">
    <source>
        <dbReference type="EMBL" id="CAL4155320.1"/>
    </source>
</evidence>
<dbReference type="GO" id="GO:0060429">
    <property type="term" value="P:epithelium development"/>
    <property type="evidence" value="ECO:0007669"/>
    <property type="project" value="UniProtKB-ARBA"/>
</dbReference>
<dbReference type="InterPro" id="IPR020894">
    <property type="entry name" value="Cadherin_CS"/>
</dbReference>
<dbReference type="FunFam" id="2.60.40.60:FF:000020">
    <property type="entry name" value="Dachsous cadherin-related 1b"/>
    <property type="match status" value="2"/>
</dbReference>
<comment type="caution">
    <text evidence="10">The sequence shown here is derived from an EMBL/GenBank/DDBJ whole genome shotgun (WGS) entry which is preliminary data.</text>
</comment>
<sequence>GDEQLTTVQQYVTKQISNTNNFDDRALVEEPIVQPVMEENNQPYSMRSNKKKGKNLYKPQFNVDEYKQTVNENIPAGTSILVVHAEDNDFDENGLIRYRVSDTEHFRIDEGGVLYNTKPLDFEHTAGEYRFHIYAEDQGVDRKSSRVPVDIRVLDTPDPPHFDSTNYKFTVSEFAHEGDYVGTVVARDADKDFEDGYSLVDLSQNNLFEIDITTGIITRGSGVRRDWLYNFKAKATDKNGNSNEAEIEVKFIDENTNKPVFSECYAYDEVKVLENKINTDVIQVTAIDDDHGDNGVVVYELLNGFDSFIINSTSGQITTSRSLNREERSEYFLTVIGKDEAKDPLQGACSFSVLVEDENDNSPVFDKDFYEQSVPYNKEVKSHVLRVTASDDDADNNGKLTYSLKESDTFSINALTGYITLERQLTSNMADVEEFDLTVNAIDDGRPQLSASVNVIIRVVSTGVMPPTVLSLKPDSPSVKEDAKVDTQVAIICAK</sequence>
<keyword evidence="6" id="KW-1133">Transmembrane helix</keyword>
<feature type="domain" description="Cadherin" evidence="9">
    <location>
        <begin position="269"/>
        <end position="365"/>
    </location>
</feature>
<name>A0AAV2S2B0_MEGNR</name>
<feature type="domain" description="Cadherin" evidence="9">
    <location>
        <begin position="366"/>
        <end position="469"/>
    </location>
</feature>
<dbReference type="PROSITE" id="PS50268">
    <property type="entry name" value="CADHERIN_2"/>
    <property type="match status" value="4"/>
</dbReference>
<dbReference type="CDD" id="cd11304">
    <property type="entry name" value="Cadherin_repeat"/>
    <property type="match status" value="4"/>
</dbReference>
<accession>A0AAV2S2B0</accession>
<feature type="non-terminal residue" evidence="10">
    <location>
        <position position="495"/>
    </location>
</feature>
<evidence type="ECO:0000256" key="6">
    <source>
        <dbReference type="ARBA" id="ARBA00022989"/>
    </source>
</evidence>
<dbReference type="GO" id="GO:0009653">
    <property type="term" value="P:anatomical structure morphogenesis"/>
    <property type="evidence" value="ECO:0007669"/>
    <property type="project" value="UniProtKB-ARBA"/>
</dbReference>
<dbReference type="Gene3D" id="2.60.40.60">
    <property type="entry name" value="Cadherins"/>
    <property type="match status" value="4"/>
</dbReference>
<dbReference type="GO" id="GO:0005509">
    <property type="term" value="F:calcium ion binding"/>
    <property type="evidence" value="ECO:0007669"/>
    <property type="project" value="UniProtKB-UniRule"/>
</dbReference>
<evidence type="ECO:0000256" key="8">
    <source>
        <dbReference type="PROSITE-ProRule" id="PRU00043"/>
    </source>
</evidence>
<dbReference type="FunFam" id="2.60.40.60:FF:000033">
    <property type="entry name" value="FAT atypical cadherin 1"/>
    <property type="match status" value="1"/>
</dbReference>
<dbReference type="AlphaFoldDB" id="A0AAV2S2B0"/>
<feature type="non-terminal residue" evidence="10">
    <location>
        <position position="1"/>
    </location>
</feature>
<keyword evidence="3" id="KW-0732">Signal</keyword>
<proteinExistence type="predicted"/>
<keyword evidence="4" id="KW-0677">Repeat</keyword>
<comment type="subcellular location">
    <subcellularLocation>
        <location evidence="1">Membrane</location>
        <topology evidence="1">Single-pass membrane protein</topology>
    </subcellularLocation>
</comment>
<keyword evidence="2" id="KW-0812">Transmembrane</keyword>
<feature type="domain" description="Cadherin" evidence="9">
    <location>
        <begin position="163"/>
        <end position="261"/>
    </location>
</feature>
<evidence type="ECO:0000256" key="2">
    <source>
        <dbReference type="ARBA" id="ARBA00022692"/>
    </source>
</evidence>
<evidence type="ECO:0000256" key="3">
    <source>
        <dbReference type="ARBA" id="ARBA00022729"/>
    </source>
</evidence>
<dbReference type="PANTHER" id="PTHR24026:SF126">
    <property type="entry name" value="PROTOCADHERIN FAT 4"/>
    <property type="match status" value="1"/>
</dbReference>
<evidence type="ECO:0000259" key="9">
    <source>
        <dbReference type="PROSITE" id="PS50268"/>
    </source>
</evidence>
<dbReference type="PANTHER" id="PTHR24026">
    <property type="entry name" value="FAT ATYPICAL CADHERIN-RELATED"/>
    <property type="match status" value="1"/>
</dbReference>
<dbReference type="PRINTS" id="PR00205">
    <property type="entry name" value="CADHERIN"/>
</dbReference>
<dbReference type="Pfam" id="PF00028">
    <property type="entry name" value="Cadherin"/>
    <property type="match status" value="3"/>
</dbReference>
<organism evidence="10 11">
    <name type="scientific">Meganyctiphanes norvegica</name>
    <name type="common">Northern krill</name>
    <name type="synonym">Thysanopoda norvegica</name>
    <dbReference type="NCBI Taxonomy" id="48144"/>
    <lineage>
        <taxon>Eukaryota</taxon>
        <taxon>Metazoa</taxon>
        <taxon>Ecdysozoa</taxon>
        <taxon>Arthropoda</taxon>
        <taxon>Crustacea</taxon>
        <taxon>Multicrustacea</taxon>
        <taxon>Malacostraca</taxon>
        <taxon>Eumalacostraca</taxon>
        <taxon>Eucarida</taxon>
        <taxon>Euphausiacea</taxon>
        <taxon>Euphausiidae</taxon>
        <taxon>Meganyctiphanes</taxon>
    </lineage>
</organism>
<gene>
    <name evidence="10" type="ORF">MNOR_LOCUS31492</name>
</gene>
<dbReference type="PROSITE" id="PS00232">
    <property type="entry name" value="CADHERIN_1"/>
    <property type="match status" value="1"/>
</dbReference>
<protein>
    <recommendedName>
        <fullName evidence="9">Cadherin domain-containing protein</fullName>
    </recommendedName>
</protein>
<evidence type="ECO:0000256" key="7">
    <source>
        <dbReference type="ARBA" id="ARBA00023136"/>
    </source>
</evidence>
<dbReference type="GO" id="GO:0005886">
    <property type="term" value="C:plasma membrane"/>
    <property type="evidence" value="ECO:0007669"/>
    <property type="project" value="UniProtKB-SubCell"/>
</dbReference>
<dbReference type="GO" id="GO:0007156">
    <property type="term" value="P:homophilic cell adhesion via plasma membrane adhesion molecules"/>
    <property type="evidence" value="ECO:0007669"/>
    <property type="project" value="InterPro"/>
</dbReference>
<dbReference type="Proteomes" id="UP001497623">
    <property type="component" value="Unassembled WGS sequence"/>
</dbReference>
<dbReference type="SMART" id="SM00112">
    <property type="entry name" value="CA"/>
    <property type="match status" value="4"/>
</dbReference>
<dbReference type="InterPro" id="IPR002126">
    <property type="entry name" value="Cadherin-like_dom"/>
</dbReference>
<evidence type="ECO:0000256" key="4">
    <source>
        <dbReference type="ARBA" id="ARBA00022737"/>
    </source>
</evidence>